<evidence type="ECO:0000256" key="5">
    <source>
        <dbReference type="ARBA" id="ARBA00022729"/>
    </source>
</evidence>
<dbReference type="GO" id="GO:0009279">
    <property type="term" value="C:cell outer membrane"/>
    <property type="evidence" value="ECO:0007669"/>
    <property type="project" value="UniProtKB-SubCell"/>
</dbReference>
<sequence>MVWSQAITHLRGHEVRRSIKSWMLLCCLMAAAALMERRCQGDGITLDGVSAVSIGRGGTNLGFADNGSMLHDNPGALGQMKGDVMLQLGATALFTQFDYGDADNVQQRSQNQMYALPEFTYIKRLNQQWTSGFGIYTPTGFGSIYNLEGPAPFGGPQHYESFGSLTKVLFGASYTPCGHEYVSFGGTIGPAISFVNVEGPYTLQGPTAAGLPGLLDLGVEGAGLTWSLGASCQLTESTSMGFSYLAQVDVDADGEVGLTSPLGRTTYDTDVEVKWPASVGLGLKQDLSSRTTIACDVIWTNWSNAFDQFVLNLSSPTNVAYPAVAVESFPLNWSDTLSTRVGIEHRLCNGHIVRAGYVHHKSPIPPETINVWMPGALENAFSLGYGVHMFDWDVNLSYMFSVGPTVEVGTSDFIGGDFDNSVHRNKSHAASISFTRTFGTGEKSY</sequence>
<evidence type="ECO:0000256" key="7">
    <source>
        <dbReference type="ARBA" id="ARBA00023237"/>
    </source>
</evidence>
<accession>A0A518AT89</accession>
<keyword evidence="7" id="KW-0998">Cell outer membrane</keyword>
<evidence type="ECO:0000313" key="9">
    <source>
        <dbReference type="Proteomes" id="UP000315750"/>
    </source>
</evidence>
<dbReference type="OrthoDB" id="251243at2"/>
<dbReference type="SUPFAM" id="SSF56935">
    <property type="entry name" value="Porins"/>
    <property type="match status" value="1"/>
</dbReference>
<keyword evidence="9" id="KW-1185">Reference proteome</keyword>
<keyword evidence="3" id="KW-1134">Transmembrane beta strand</keyword>
<dbReference type="AlphaFoldDB" id="A0A518AT89"/>
<dbReference type="PANTHER" id="PTHR35093:SF8">
    <property type="entry name" value="OUTER MEMBRANE PROTEIN NMB0088-RELATED"/>
    <property type="match status" value="1"/>
</dbReference>
<dbReference type="Pfam" id="PF03349">
    <property type="entry name" value="Toluene_X"/>
    <property type="match status" value="1"/>
</dbReference>
<name>A0A518AT89_9BACT</name>
<evidence type="ECO:0000313" key="8">
    <source>
        <dbReference type="EMBL" id="QDU57940.1"/>
    </source>
</evidence>
<dbReference type="Proteomes" id="UP000315750">
    <property type="component" value="Chromosome"/>
</dbReference>
<evidence type="ECO:0000256" key="3">
    <source>
        <dbReference type="ARBA" id="ARBA00022452"/>
    </source>
</evidence>
<keyword evidence="5" id="KW-0732">Signal</keyword>
<comment type="similarity">
    <text evidence="2">Belongs to the OmpP1/FadL family.</text>
</comment>
<gene>
    <name evidence="8" type="ORF">Pan181_41640</name>
</gene>
<evidence type="ECO:0000256" key="1">
    <source>
        <dbReference type="ARBA" id="ARBA00004571"/>
    </source>
</evidence>
<evidence type="ECO:0000256" key="4">
    <source>
        <dbReference type="ARBA" id="ARBA00022692"/>
    </source>
</evidence>
<evidence type="ECO:0000256" key="6">
    <source>
        <dbReference type="ARBA" id="ARBA00023136"/>
    </source>
</evidence>
<keyword evidence="4" id="KW-0812">Transmembrane</keyword>
<comment type="subcellular location">
    <subcellularLocation>
        <location evidence="1">Cell outer membrane</location>
        <topology evidence="1">Multi-pass membrane protein</topology>
    </subcellularLocation>
</comment>
<evidence type="ECO:0000256" key="2">
    <source>
        <dbReference type="ARBA" id="ARBA00008163"/>
    </source>
</evidence>
<organism evidence="8 9">
    <name type="scientific">Aeoliella mucimassa</name>
    <dbReference type="NCBI Taxonomy" id="2527972"/>
    <lineage>
        <taxon>Bacteria</taxon>
        <taxon>Pseudomonadati</taxon>
        <taxon>Planctomycetota</taxon>
        <taxon>Planctomycetia</taxon>
        <taxon>Pirellulales</taxon>
        <taxon>Lacipirellulaceae</taxon>
        <taxon>Aeoliella</taxon>
    </lineage>
</organism>
<keyword evidence="6" id="KW-0472">Membrane</keyword>
<protein>
    <submittedName>
        <fullName evidence="8">Outer membrane protein transport protein (OMPP1/FadL/TodX)</fullName>
    </submittedName>
</protein>
<proteinExistence type="inferred from homology"/>
<dbReference type="Gene3D" id="2.40.160.60">
    <property type="entry name" value="Outer membrane protein transport protein (OMPP1/FadL/TodX)"/>
    <property type="match status" value="1"/>
</dbReference>
<dbReference type="KEGG" id="amuc:Pan181_41640"/>
<dbReference type="InterPro" id="IPR005017">
    <property type="entry name" value="OMPP1/FadL/TodX"/>
</dbReference>
<reference evidence="8 9" key="1">
    <citation type="submission" date="2019-02" db="EMBL/GenBank/DDBJ databases">
        <title>Deep-cultivation of Planctomycetes and their phenomic and genomic characterization uncovers novel biology.</title>
        <authorList>
            <person name="Wiegand S."/>
            <person name="Jogler M."/>
            <person name="Boedeker C."/>
            <person name="Pinto D."/>
            <person name="Vollmers J."/>
            <person name="Rivas-Marin E."/>
            <person name="Kohn T."/>
            <person name="Peeters S.H."/>
            <person name="Heuer A."/>
            <person name="Rast P."/>
            <person name="Oberbeckmann S."/>
            <person name="Bunk B."/>
            <person name="Jeske O."/>
            <person name="Meyerdierks A."/>
            <person name="Storesund J.E."/>
            <person name="Kallscheuer N."/>
            <person name="Luecker S."/>
            <person name="Lage O.M."/>
            <person name="Pohl T."/>
            <person name="Merkel B.J."/>
            <person name="Hornburger P."/>
            <person name="Mueller R.-W."/>
            <person name="Bruemmer F."/>
            <person name="Labrenz M."/>
            <person name="Spormann A.M."/>
            <person name="Op den Camp H."/>
            <person name="Overmann J."/>
            <person name="Amann R."/>
            <person name="Jetten M.S.M."/>
            <person name="Mascher T."/>
            <person name="Medema M.H."/>
            <person name="Devos D.P."/>
            <person name="Kaster A.-K."/>
            <person name="Ovreas L."/>
            <person name="Rohde M."/>
            <person name="Galperin M.Y."/>
            <person name="Jogler C."/>
        </authorList>
    </citation>
    <scope>NUCLEOTIDE SEQUENCE [LARGE SCALE GENOMIC DNA]</scope>
    <source>
        <strain evidence="8 9">Pan181</strain>
    </source>
</reference>
<dbReference type="GO" id="GO:0015483">
    <property type="term" value="F:long-chain fatty acid transporting porin activity"/>
    <property type="evidence" value="ECO:0007669"/>
    <property type="project" value="TreeGrafter"/>
</dbReference>
<dbReference type="EMBL" id="CP036278">
    <property type="protein sequence ID" value="QDU57940.1"/>
    <property type="molecule type" value="Genomic_DNA"/>
</dbReference>
<dbReference type="PANTHER" id="PTHR35093">
    <property type="entry name" value="OUTER MEMBRANE PROTEIN NMB0088-RELATED"/>
    <property type="match status" value="1"/>
</dbReference>